<comment type="caution">
    <text evidence="2">The sequence shown here is derived from an EMBL/GenBank/DDBJ whole genome shotgun (WGS) entry which is preliminary data.</text>
</comment>
<dbReference type="EMBL" id="MFGB01000016">
    <property type="protein sequence ID" value="OGF26365.1"/>
    <property type="molecule type" value="Genomic_DNA"/>
</dbReference>
<dbReference type="InterPro" id="IPR019734">
    <property type="entry name" value="TPR_rpt"/>
</dbReference>
<feature type="repeat" description="TPR" evidence="1">
    <location>
        <begin position="141"/>
        <end position="174"/>
    </location>
</feature>
<keyword evidence="1" id="KW-0802">TPR repeat</keyword>
<reference evidence="2 3" key="1">
    <citation type="journal article" date="2016" name="Nat. Commun.">
        <title>Thousands of microbial genomes shed light on interconnected biogeochemical processes in an aquifer system.</title>
        <authorList>
            <person name="Anantharaman K."/>
            <person name="Brown C.T."/>
            <person name="Hug L.A."/>
            <person name="Sharon I."/>
            <person name="Castelle C.J."/>
            <person name="Probst A.J."/>
            <person name="Thomas B.C."/>
            <person name="Singh A."/>
            <person name="Wilkins M.J."/>
            <person name="Karaoz U."/>
            <person name="Brodie E.L."/>
            <person name="Williams K.H."/>
            <person name="Hubbard S.S."/>
            <person name="Banfield J.F."/>
        </authorList>
    </citation>
    <scope>NUCLEOTIDE SEQUENCE [LARGE SCALE GENOMIC DNA]</scope>
</reference>
<dbReference type="SMART" id="SM00028">
    <property type="entry name" value="TPR"/>
    <property type="match status" value="3"/>
</dbReference>
<sequence length="269" mass="30604">MFNIIPLILILLGLAAIIVIVVRKFSILANLDIDNIPAEREAKFKEQIIGKRMKRNFLKYYSRLARIIGPLGEAIGNLFKWLHERLLEFKENYNREKAAPVDTEAGIDRLFLEIEEAVKKSDWEGAEKRYIEIIAIDSQNVKAFRGLGLLYYNQKNYGEASQTLEHALKLLEKKYEAEGNNDDTNTQLAAIYFDLGEVDRITENYANAAANLDKALAIEPNNPRFLDGKLEISIAGKDKIGALEAYERMAAVNPENQKLAIFKEEIDKL</sequence>
<proteinExistence type="predicted"/>
<dbReference type="AlphaFoldDB" id="A0A1F5SI39"/>
<name>A0A1F5SI39_9BACT</name>
<dbReference type="SUPFAM" id="SSF48452">
    <property type="entry name" value="TPR-like"/>
    <property type="match status" value="1"/>
</dbReference>
<dbReference type="Gene3D" id="1.25.40.10">
    <property type="entry name" value="Tetratricopeptide repeat domain"/>
    <property type="match status" value="2"/>
</dbReference>
<feature type="repeat" description="TPR" evidence="1">
    <location>
        <begin position="189"/>
        <end position="222"/>
    </location>
</feature>
<dbReference type="Pfam" id="PF13181">
    <property type="entry name" value="TPR_8"/>
    <property type="match status" value="2"/>
</dbReference>
<evidence type="ECO:0000313" key="2">
    <source>
        <dbReference type="EMBL" id="OGF26365.1"/>
    </source>
</evidence>
<evidence type="ECO:0000256" key="1">
    <source>
        <dbReference type="PROSITE-ProRule" id="PRU00339"/>
    </source>
</evidence>
<accession>A0A1F5SI39</accession>
<gene>
    <name evidence="2" type="ORF">A2227_03745</name>
</gene>
<dbReference type="STRING" id="1797994.A2227_03745"/>
<dbReference type="PROSITE" id="PS50005">
    <property type="entry name" value="TPR"/>
    <property type="match status" value="2"/>
</dbReference>
<dbReference type="InterPro" id="IPR011990">
    <property type="entry name" value="TPR-like_helical_dom_sf"/>
</dbReference>
<organism evidence="2 3">
    <name type="scientific">Candidatus Falkowbacteria bacterium RIFOXYA2_FULL_47_19</name>
    <dbReference type="NCBI Taxonomy" id="1797994"/>
    <lineage>
        <taxon>Bacteria</taxon>
        <taxon>Candidatus Falkowiibacteriota</taxon>
    </lineage>
</organism>
<dbReference type="Proteomes" id="UP000178367">
    <property type="component" value="Unassembled WGS sequence"/>
</dbReference>
<evidence type="ECO:0000313" key="3">
    <source>
        <dbReference type="Proteomes" id="UP000178367"/>
    </source>
</evidence>
<protein>
    <submittedName>
        <fullName evidence="2">Uncharacterized protein</fullName>
    </submittedName>
</protein>